<evidence type="ECO:0000313" key="1">
    <source>
        <dbReference type="EMBL" id="BBL10540.1"/>
    </source>
</evidence>
<protein>
    <submittedName>
        <fullName evidence="1">Uncharacterized protein</fullName>
    </submittedName>
</protein>
<accession>A0ACA8R0Z4</accession>
<name>A0ACA8R0Z4_9BACT</name>
<dbReference type="EMBL" id="AP019737">
    <property type="protein sequence ID" value="BBL10540.1"/>
    <property type="molecule type" value="Genomic_DNA"/>
</dbReference>
<keyword evidence="2" id="KW-1185">Reference proteome</keyword>
<evidence type="ECO:0000313" key="2">
    <source>
        <dbReference type="Proteomes" id="UP000317465"/>
    </source>
</evidence>
<reference evidence="1 2" key="1">
    <citation type="journal article" date="2020" name="Int. J. Syst. Evol. Microbiol.">
        <title>Alistipes communis sp. nov., Alistipes dispar sp. nov. and Alistipes onderdonkii subsp. vulgaris subsp. nov., isolated from human faeces, and creation of Alistipes onderdonkii subsp. onderdonkii subsp. nov.</title>
        <authorList>
            <person name="Sakamoto M."/>
            <person name="Ikeyama N."/>
            <person name="Ogata Y."/>
            <person name="Suda W."/>
            <person name="Iino T."/>
            <person name="Hattori M."/>
            <person name="Ohkuma M."/>
        </authorList>
    </citation>
    <scope>NUCLEOTIDE SEQUENCE [LARGE SCALE GENOMIC DNA]</scope>
    <source>
        <strain evidence="1 2">5CPYCFAH4</strain>
    </source>
</reference>
<organism evidence="1 2">
    <name type="scientific">Alistipes onderdonkii subsp. vulgaris</name>
    <dbReference type="NCBI Taxonomy" id="2585117"/>
    <lineage>
        <taxon>Bacteria</taxon>
        <taxon>Pseudomonadati</taxon>
        <taxon>Bacteroidota</taxon>
        <taxon>Bacteroidia</taxon>
        <taxon>Bacteroidales</taxon>
        <taxon>Rikenellaceae</taxon>
        <taxon>Alistipes</taxon>
    </lineage>
</organism>
<sequence length="294" mass="33095">MVKSMTGFGKGEATLQNKKITVEIRSLNSKQLDLGLRLPAVYRQSEYEIRNIITRTVLRGKVDVFVTVESQTVETPARINKEVFAAYAGQLRDAARNAQLNYAGIGWDSAALQAIMRLPEVVSTEAESISDEEHAALVAATEAAVAQLDAFRLQEGAILIADLLGRVDKIEGYKQEVVPFEKARTETVRARLLENLEKLQIDVDRNRLEQEMIFYLEKLDITEEKVRLANHCRYFREVAAQEEGAGRKLGFIAQEMGREINTMGSKANESNIQILVVKMKDELEKIKEQVLNIL</sequence>
<dbReference type="Proteomes" id="UP000317465">
    <property type="component" value="Chromosome"/>
</dbReference>
<proteinExistence type="predicted"/>
<gene>
    <name evidence="1" type="ORF">A5CPYCFAH4_27640</name>
</gene>